<evidence type="ECO:0000256" key="1">
    <source>
        <dbReference type="SAM" id="Phobius"/>
    </source>
</evidence>
<keyword evidence="1" id="KW-0472">Membrane</keyword>
<name>A0ABM5TX41_9ACTN</name>
<keyword evidence="3" id="KW-1185">Reference proteome</keyword>
<feature type="transmembrane region" description="Helical" evidence="1">
    <location>
        <begin position="119"/>
        <end position="138"/>
    </location>
</feature>
<dbReference type="Proteomes" id="UP000035366">
    <property type="component" value="Chromosome"/>
</dbReference>
<dbReference type="EMBL" id="CP011497">
    <property type="protein sequence ID" value="AKJ15687.1"/>
    <property type="molecule type" value="Genomic_DNA"/>
</dbReference>
<gene>
    <name evidence="2" type="ORF">ABB07_38225</name>
</gene>
<sequence>MFRRHREHGSWRLTADGLDHDAALAVLRKRRSSVGAWPACRVGSGGSIALNAPGRNQAAKFRGRLDVVPDPHGGGSALVVSGVMLETMNGIMLAPLFGCVTLVMLAIFLLGALTVTIPPLVIGLGATPLMGALTVFFVRGRGRAYDLDAHRLYRDLHKLLEPLHPEPLGDSRRLEGP</sequence>
<feature type="transmembrane region" description="Helical" evidence="1">
    <location>
        <begin position="91"/>
        <end position="113"/>
    </location>
</feature>
<evidence type="ECO:0008006" key="4">
    <source>
        <dbReference type="Google" id="ProtNLM"/>
    </source>
</evidence>
<reference evidence="2 3" key="1">
    <citation type="journal article" date="2015" name="ISME J.">
        <title>Draft Genome Sequence of Streptomyces incarnatus NRRL8089, which Produces the Nucleoside Antibiotic Sinefungin.</title>
        <authorList>
            <person name="Oshima K."/>
            <person name="Hattori M."/>
            <person name="Shimizu H."/>
            <person name="Fukuda K."/>
            <person name="Nemoto M."/>
            <person name="Inagaki K."/>
            <person name="Tamura T."/>
        </authorList>
    </citation>
    <scope>NUCLEOTIDE SEQUENCE [LARGE SCALE GENOMIC DNA]</scope>
    <source>
        <strain evidence="2 3">NRRL 8089</strain>
    </source>
</reference>
<keyword evidence="1" id="KW-0812">Transmembrane</keyword>
<accession>A0ABM5TX41</accession>
<protein>
    <recommendedName>
        <fullName evidence="4">Integral membrane protein</fullName>
    </recommendedName>
</protein>
<evidence type="ECO:0000313" key="2">
    <source>
        <dbReference type="EMBL" id="AKJ15687.1"/>
    </source>
</evidence>
<proteinExistence type="predicted"/>
<keyword evidence="1" id="KW-1133">Transmembrane helix</keyword>
<organism evidence="2 3">
    <name type="scientific">Streptomyces incarnatus</name>
    <dbReference type="NCBI Taxonomy" id="665007"/>
    <lineage>
        <taxon>Bacteria</taxon>
        <taxon>Bacillati</taxon>
        <taxon>Actinomycetota</taxon>
        <taxon>Actinomycetes</taxon>
        <taxon>Kitasatosporales</taxon>
        <taxon>Streptomycetaceae</taxon>
        <taxon>Streptomyces</taxon>
    </lineage>
</organism>
<evidence type="ECO:0000313" key="3">
    <source>
        <dbReference type="Proteomes" id="UP000035366"/>
    </source>
</evidence>